<evidence type="ECO:0000313" key="2">
    <source>
        <dbReference type="Proteomes" id="UP000614272"/>
    </source>
</evidence>
<evidence type="ECO:0000313" key="1">
    <source>
        <dbReference type="EMBL" id="GGD55987.1"/>
    </source>
</evidence>
<dbReference type="InterPro" id="IPR013406">
    <property type="entry name" value="CHP02574_addiction_mod"/>
</dbReference>
<dbReference type="EMBL" id="BMGJ01000003">
    <property type="protein sequence ID" value="GGD55987.1"/>
    <property type="molecule type" value="Genomic_DNA"/>
</dbReference>
<sequence length="73" mass="8585">MITVEQLKQLSTAEKLQVMETLWQELTSNPETIPASPSWHQQVLQKTEHSVREGTEVIHDWDKAKQQLRDKFK</sequence>
<reference evidence="2" key="1">
    <citation type="journal article" date="2019" name="Int. J. Syst. Evol. Microbiol.">
        <title>The Global Catalogue of Microorganisms (GCM) 10K type strain sequencing project: providing services to taxonomists for standard genome sequencing and annotation.</title>
        <authorList>
            <consortium name="The Broad Institute Genomics Platform"/>
            <consortium name="The Broad Institute Genome Sequencing Center for Infectious Disease"/>
            <person name="Wu L."/>
            <person name="Ma J."/>
        </authorList>
    </citation>
    <scope>NUCLEOTIDE SEQUENCE [LARGE SCALE GENOMIC DNA]</scope>
    <source>
        <strain evidence="2">CGMCC 1.12923</strain>
    </source>
</reference>
<keyword evidence="2" id="KW-1185">Reference proteome</keyword>
<accession>A0ABQ1R6T4</accession>
<proteinExistence type="predicted"/>
<dbReference type="RefSeq" id="WP_099033891.1">
    <property type="nucleotide sequence ID" value="NZ_BMGJ01000003.1"/>
</dbReference>
<name>A0ABQ1R6T4_9ALTE</name>
<protein>
    <submittedName>
        <fullName evidence="1">Addiction module antitoxin RelB</fullName>
    </submittedName>
</protein>
<comment type="caution">
    <text evidence="1">The sequence shown here is derived from an EMBL/GenBank/DDBJ whole genome shotgun (WGS) entry which is preliminary data.</text>
</comment>
<dbReference type="Proteomes" id="UP000614272">
    <property type="component" value="Unassembled WGS sequence"/>
</dbReference>
<organism evidence="1 2">
    <name type="scientific">Lacimicrobium alkaliphilum</name>
    <dbReference type="NCBI Taxonomy" id="1526571"/>
    <lineage>
        <taxon>Bacteria</taxon>
        <taxon>Pseudomonadati</taxon>
        <taxon>Pseudomonadota</taxon>
        <taxon>Gammaproteobacteria</taxon>
        <taxon>Alteromonadales</taxon>
        <taxon>Alteromonadaceae</taxon>
        <taxon>Lacimicrobium</taxon>
    </lineage>
</organism>
<gene>
    <name evidence="1" type="ORF">GCM10011357_09470</name>
</gene>
<dbReference type="Pfam" id="PF09720">
    <property type="entry name" value="Unstab_antitox"/>
    <property type="match status" value="1"/>
</dbReference>